<dbReference type="EMBL" id="BIMW01000279">
    <property type="protein sequence ID" value="GCE96774.1"/>
    <property type="molecule type" value="Genomic_DNA"/>
</dbReference>
<reference evidence="1 2" key="1">
    <citation type="journal article" date="2019" name="J Genomics">
        <title>The Draft Genome of a Hydrogen-producing Cyanobacterium, Arthrospira platensis NIES-46.</title>
        <authorList>
            <person name="Suzuki S."/>
            <person name="Yamaguchi H."/>
            <person name="Kawachi M."/>
        </authorList>
    </citation>
    <scope>NUCLEOTIDE SEQUENCE [LARGE SCALE GENOMIC DNA]</scope>
    <source>
        <strain evidence="1 2">NIES-46</strain>
    </source>
</reference>
<dbReference type="GeneID" id="301685881"/>
<accession>A0A5M3TB89</accession>
<dbReference type="RefSeq" id="WP_006620936.1">
    <property type="nucleotide sequence ID" value="NZ_BIMW01000279.1"/>
</dbReference>
<gene>
    <name evidence="1" type="ORF">NIES46_48470</name>
</gene>
<keyword evidence="2" id="KW-1185">Reference proteome</keyword>
<evidence type="ECO:0000313" key="2">
    <source>
        <dbReference type="Proteomes" id="UP000326169"/>
    </source>
</evidence>
<dbReference type="Proteomes" id="UP000326169">
    <property type="component" value="Unassembled WGS sequence"/>
</dbReference>
<comment type="caution">
    <text evidence="1">The sequence shown here is derived from an EMBL/GenBank/DDBJ whole genome shotgun (WGS) entry which is preliminary data.</text>
</comment>
<sequence>MLQTLHKTPVKIPQQSRTFNEIRPERSHTKALTEKGKLVGHWRTDDQGKLYCQWFRE</sequence>
<proteinExistence type="predicted"/>
<organism evidence="1 2">
    <name type="scientific">Limnospira platensis NIES-46</name>
    <dbReference type="NCBI Taxonomy" id="1236695"/>
    <lineage>
        <taxon>Bacteria</taxon>
        <taxon>Bacillati</taxon>
        <taxon>Cyanobacteriota</taxon>
        <taxon>Cyanophyceae</taxon>
        <taxon>Oscillatoriophycideae</taxon>
        <taxon>Oscillatoriales</taxon>
        <taxon>Sirenicapillariaceae</taxon>
        <taxon>Limnospira</taxon>
    </lineage>
</organism>
<name>A0A5M3TB89_LIMPL</name>
<protein>
    <submittedName>
        <fullName evidence="1">Uncharacterized protein</fullName>
    </submittedName>
</protein>
<evidence type="ECO:0000313" key="1">
    <source>
        <dbReference type="EMBL" id="GCE96774.1"/>
    </source>
</evidence>